<evidence type="ECO:0000256" key="2">
    <source>
        <dbReference type="ARBA" id="ARBA00023125"/>
    </source>
</evidence>
<dbReference type="InterPro" id="IPR020449">
    <property type="entry name" value="Tscrpt_reg_AraC-type_HTH"/>
</dbReference>
<dbReference type="InterPro" id="IPR009057">
    <property type="entry name" value="Homeodomain-like_sf"/>
</dbReference>
<evidence type="ECO:0000259" key="4">
    <source>
        <dbReference type="PROSITE" id="PS01124"/>
    </source>
</evidence>
<dbReference type="PRINTS" id="PR00032">
    <property type="entry name" value="HTHARAC"/>
</dbReference>
<dbReference type="InterPro" id="IPR018060">
    <property type="entry name" value="HTH_AraC"/>
</dbReference>
<dbReference type="GO" id="GO:0003700">
    <property type="term" value="F:DNA-binding transcription factor activity"/>
    <property type="evidence" value="ECO:0007669"/>
    <property type="project" value="InterPro"/>
</dbReference>
<dbReference type="PROSITE" id="PS01124">
    <property type="entry name" value="HTH_ARAC_FAMILY_2"/>
    <property type="match status" value="1"/>
</dbReference>
<gene>
    <name evidence="5" type="ORF">PAT3040_01353</name>
</gene>
<keyword evidence="2" id="KW-0238">DNA-binding</keyword>
<dbReference type="PANTHER" id="PTHR43280:SF2">
    <property type="entry name" value="HTH-TYPE TRANSCRIPTIONAL REGULATOR EXSA"/>
    <property type="match status" value="1"/>
</dbReference>
<evidence type="ECO:0000313" key="6">
    <source>
        <dbReference type="Proteomes" id="UP000245202"/>
    </source>
</evidence>
<sequence length="82" mass="9836">MEVIDYNYITRCMKSVFGQTPMEYLMELRLEQARLLLLKTDWPVSEISASVGFEHVPYFTTRFTRAHGLAPTRFRDRYRTHF</sequence>
<keyword evidence="1" id="KW-0805">Transcription regulation</keyword>
<dbReference type="SUPFAM" id="SSF46689">
    <property type="entry name" value="Homeodomain-like"/>
    <property type="match status" value="1"/>
</dbReference>
<evidence type="ECO:0000313" key="5">
    <source>
        <dbReference type="EMBL" id="GBG06815.1"/>
    </source>
</evidence>
<organism evidence="5 6">
    <name type="scientific">Paenibacillus agaridevorans</name>
    <dbReference type="NCBI Taxonomy" id="171404"/>
    <lineage>
        <taxon>Bacteria</taxon>
        <taxon>Bacillati</taxon>
        <taxon>Bacillota</taxon>
        <taxon>Bacilli</taxon>
        <taxon>Bacillales</taxon>
        <taxon>Paenibacillaceae</taxon>
        <taxon>Paenibacillus</taxon>
    </lineage>
</organism>
<dbReference type="SMART" id="SM00342">
    <property type="entry name" value="HTH_ARAC"/>
    <property type="match status" value="1"/>
</dbReference>
<dbReference type="RefSeq" id="WP_258234873.1">
    <property type="nucleotide sequence ID" value="NZ_BDQX01000054.1"/>
</dbReference>
<name>A0A2R5EL42_9BACL</name>
<protein>
    <submittedName>
        <fullName evidence="5">Putative AraC family transcriptional regulator</fullName>
    </submittedName>
</protein>
<dbReference type="GO" id="GO:0043565">
    <property type="term" value="F:sequence-specific DNA binding"/>
    <property type="evidence" value="ECO:0007669"/>
    <property type="project" value="InterPro"/>
</dbReference>
<dbReference type="InterPro" id="IPR018062">
    <property type="entry name" value="HTH_AraC-typ_CS"/>
</dbReference>
<dbReference type="EMBL" id="BDQX01000054">
    <property type="protein sequence ID" value="GBG06815.1"/>
    <property type="molecule type" value="Genomic_DNA"/>
</dbReference>
<dbReference type="PROSITE" id="PS00041">
    <property type="entry name" value="HTH_ARAC_FAMILY_1"/>
    <property type="match status" value="1"/>
</dbReference>
<accession>A0A2R5EL42</accession>
<comment type="caution">
    <text evidence="5">The sequence shown here is derived from an EMBL/GenBank/DDBJ whole genome shotgun (WGS) entry which is preliminary data.</text>
</comment>
<dbReference type="AlphaFoldDB" id="A0A2R5EL42"/>
<reference evidence="5 6" key="1">
    <citation type="submission" date="2017-08" db="EMBL/GenBank/DDBJ databases">
        <title>Substantial Increase in Enzyme Production by Combined Drug-Resistance Mutations in Paenibacillus agaridevorans.</title>
        <authorList>
            <person name="Tanaka Y."/>
            <person name="Funane K."/>
            <person name="Hosaka T."/>
            <person name="Shiwa Y."/>
            <person name="Fujita N."/>
            <person name="Miyazaki T."/>
            <person name="Yoshikawa H."/>
            <person name="Murakami K."/>
            <person name="Kasahara K."/>
            <person name="Inaoka T."/>
            <person name="Hiraga Y."/>
            <person name="Ochi K."/>
        </authorList>
    </citation>
    <scope>NUCLEOTIDE SEQUENCE [LARGE SCALE GENOMIC DNA]</scope>
    <source>
        <strain evidence="5 6">T-3040</strain>
    </source>
</reference>
<evidence type="ECO:0000256" key="1">
    <source>
        <dbReference type="ARBA" id="ARBA00023015"/>
    </source>
</evidence>
<feature type="domain" description="HTH araC/xylS-type" evidence="4">
    <location>
        <begin position="1"/>
        <end position="77"/>
    </location>
</feature>
<evidence type="ECO:0000256" key="3">
    <source>
        <dbReference type="ARBA" id="ARBA00023163"/>
    </source>
</evidence>
<dbReference type="PANTHER" id="PTHR43280">
    <property type="entry name" value="ARAC-FAMILY TRANSCRIPTIONAL REGULATOR"/>
    <property type="match status" value="1"/>
</dbReference>
<dbReference type="Gene3D" id="1.10.10.60">
    <property type="entry name" value="Homeodomain-like"/>
    <property type="match status" value="2"/>
</dbReference>
<dbReference type="Pfam" id="PF12833">
    <property type="entry name" value="HTH_18"/>
    <property type="match status" value="1"/>
</dbReference>
<proteinExistence type="predicted"/>
<dbReference type="Proteomes" id="UP000245202">
    <property type="component" value="Unassembled WGS sequence"/>
</dbReference>
<keyword evidence="6" id="KW-1185">Reference proteome</keyword>
<keyword evidence="3" id="KW-0804">Transcription</keyword>